<dbReference type="SUPFAM" id="SSF48464">
    <property type="entry name" value="ENTH/VHS domain"/>
    <property type="match status" value="1"/>
</dbReference>
<feature type="compositionally biased region" description="Basic and acidic residues" evidence="1">
    <location>
        <begin position="664"/>
        <end position="674"/>
    </location>
</feature>
<dbReference type="InterPro" id="IPR006569">
    <property type="entry name" value="CID_dom"/>
</dbReference>
<accession>A0A1I8EPQ2</accession>
<feature type="region of interest" description="Disordered" evidence="1">
    <location>
        <begin position="643"/>
        <end position="769"/>
    </location>
</feature>
<dbReference type="PANTHER" id="PTHR12460:SF39">
    <property type="entry name" value="CID DOMAIN-CONTAINING PROTEIN"/>
    <property type="match status" value="1"/>
</dbReference>
<dbReference type="STRING" id="6293.A0A1I8EPQ2"/>
<organism evidence="4">
    <name type="scientific">Wuchereria bancrofti</name>
    <dbReference type="NCBI Taxonomy" id="6293"/>
    <lineage>
        <taxon>Eukaryota</taxon>
        <taxon>Metazoa</taxon>
        <taxon>Ecdysozoa</taxon>
        <taxon>Nematoda</taxon>
        <taxon>Chromadorea</taxon>
        <taxon>Rhabditida</taxon>
        <taxon>Spirurina</taxon>
        <taxon>Spiruromorpha</taxon>
        <taxon>Filarioidea</taxon>
        <taxon>Onchocercidae</taxon>
        <taxon>Wuchereria</taxon>
    </lineage>
</organism>
<dbReference type="Gene3D" id="1.25.40.90">
    <property type="match status" value="1"/>
</dbReference>
<dbReference type="Pfam" id="PF04818">
    <property type="entry name" value="CID"/>
    <property type="match status" value="1"/>
</dbReference>
<evidence type="ECO:0000313" key="4">
    <source>
        <dbReference type="WBParaSite" id="maker-PairedContig_358-snap-gene-0.21-mRNA-1"/>
    </source>
</evidence>
<feature type="domain" description="CID" evidence="2">
    <location>
        <begin position="1"/>
        <end position="132"/>
    </location>
</feature>
<sequence length="769" mass="84059">MALSEEVIARRLRAVDQTSESIQTTSMWILHHRDLASQFVNCWTEVFRTASDPLQIALFYVANDVCQKAKKKGDSHVLLQAFAPHWVNAISYSRSSENVQKAVSRILDIFEERQIYSKSQLADMRAAQNDSNELEDNTLIDFDIGYLIRDVEGYHKGNLVMERARELLSRSDFNFKNKIKSRMKDRRDGEKFMGEIEQSYTKLTDFFGALAKHRKRGQHLLAEIERAKRCFTLQLRDVTVVEDAYQKFGAGIDEVCTEVEEMLKTSVYPGASPPRDAPSPTANDDPFREGVEIAFKQMRGPQCGSSSLLPLPKLIPAKEESVVTPDSLQTDQSFRGSTHMLKMIEGIRANETLRTNSPSSVVSDPRLASSVVGCLSSAESTTTVSSSSFALLSQASSSNLLLSSGPPNQSQVSQIPPLQFVSSSSLSGVVPIQDMQTTLSNGNLPQWMHDLSSNFSASLPTAAPGSVVDVASISGTTNSLQTPIISSQLHGNQTANTAAVPSSILGSQSSSQNTIPHTTHPVMLPPPPPNVRPSLGVLPLNNFVPAAVSPYTVMSTTPAPSPATIPFPPGTFTVPPPRPLVVPPPNSLNIPPPSVMDCPPPGNFSLTTSSFASATPLVSCTFSSPSPSSSNSTTVASATGLVSRKPLTNGGNSNSIVDPAKVNGDLRHESRKQFENYGGTLDSRGDRRSFGGFCGSDGIGRGGLRDPRGRDRDHERNGNRGLQQQLHNNGGRRYSSDNRNRMLRYRDYDDDRRSRRYEPPHDDFNRNRR</sequence>
<dbReference type="CDD" id="cd16981">
    <property type="entry name" value="CID_RPRD_like"/>
    <property type="match status" value="1"/>
</dbReference>
<reference evidence="3" key="1">
    <citation type="submission" date="2015-03" db="EMBL/GenBank/DDBJ databases">
        <title>Wuchereria bancrofti Genome Sequencing Papua New Guinea Strain.</title>
        <authorList>
            <person name="Small S.T."/>
            <person name="Serre D."/>
            <person name="Zimmerman P.A."/>
        </authorList>
    </citation>
    <scope>NUCLEOTIDE SEQUENCE [LARGE SCALE GENOMIC DNA]</scope>
    <source>
        <strain evidence="3">pt0022</strain>
    </source>
</reference>
<dbReference type="SMART" id="SM00582">
    <property type="entry name" value="RPR"/>
    <property type="match status" value="1"/>
</dbReference>
<proteinExistence type="predicted"/>
<reference evidence="3" key="2">
    <citation type="journal article" date="2016" name="Mol. Ecol.">
        <title>Population genomics of the filarial nematode parasite Wuchereria bancrofti from mosquitoes.</title>
        <authorList>
            <person name="Small S.T."/>
            <person name="Reimer L.J."/>
            <person name="Tisch D.J."/>
            <person name="King C.L."/>
            <person name="Christensen B.M."/>
            <person name="Siba P.M."/>
            <person name="Kazura J.W."/>
            <person name="Serre D."/>
            <person name="Zimmerman P.A."/>
        </authorList>
    </citation>
    <scope>NUCLEOTIDE SEQUENCE</scope>
    <source>
        <strain evidence="3">pt0022</strain>
    </source>
</reference>
<dbReference type="GO" id="GO:0000993">
    <property type="term" value="F:RNA polymerase II complex binding"/>
    <property type="evidence" value="ECO:0007669"/>
    <property type="project" value="TreeGrafter"/>
</dbReference>
<evidence type="ECO:0000313" key="5">
    <source>
        <dbReference type="WBParaSite" id="mrna-Wban_08151"/>
    </source>
</evidence>
<feature type="compositionally biased region" description="Basic and acidic residues" evidence="1">
    <location>
        <begin position="703"/>
        <end position="718"/>
    </location>
</feature>
<reference evidence="4" key="3">
    <citation type="submission" date="2016-11" db="UniProtKB">
        <authorList>
            <consortium name="WormBaseParasite"/>
        </authorList>
    </citation>
    <scope>IDENTIFICATION</scope>
    <source>
        <strain evidence="4 5">pt0022</strain>
    </source>
</reference>
<dbReference type="WBParaSite" id="maker-PairedContig_358-snap-gene-0.21-mRNA-1">
    <property type="protein sequence ID" value="maker-PairedContig_358-snap-gene-0.21-mRNA-1"/>
    <property type="gene ID" value="maker-PairedContig_358-snap-gene-0.21"/>
</dbReference>
<feature type="compositionally biased region" description="Basic and acidic residues" evidence="1">
    <location>
        <begin position="734"/>
        <end position="769"/>
    </location>
</feature>
<dbReference type="Proteomes" id="UP000093561">
    <property type="component" value="Unassembled WGS sequence"/>
</dbReference>
<dbReference type="GO" id="GO:0031124">
    <property type="term" value="P:mRNA 3'-end processing"/>
    <property type="evidence" value="ECO:0007669"/>
    <property type="project" value="TreeGrafter"/>
</dbReference>
<dbReference type="PROSITE" id="PS51391">
    <property type="entry name" value="CID"/>
    <property type="match status" value="1"/>
</dbReference>
<evidence type="ECO:0000313" key="3">
    <source>
        <dbReference type="Proteomes" id="UP000093561"/>
    </source>
</evidence>
<protein>
    <submittedName>
        <fullName evidence="4 5">CID domain-containing protein</fullName>
    </submittedName>
</protein>
<dbReference type="WBParaSite" id="mrna-Wban_08151">
    <property type="protein sequence ID" value="mrna-Wban_08151"/>
    <property type="gene ID" value="Wban_08151"/>
</dbReference>
<evidence type="ECO:0000256" key="1">
    <source>
        <dbReference type="SAM" id="MobiDB-lite"/>
    </source>
</evidence>
<name>A0A1I8EPQ2_WUCBA</name>
<dbReference type="AlphaFoldDB" id="A0A1I8EPQ2"/>
<dbReference type="PANTHER" id="PTHR12460">
    <property type="entry name" value="CYCLIN-DEPENDENT KINASE INHIBITOR-RELATED PROTEIN"/>
    <property type="match status" value="1"/>
</dbReference>
<feature type="compositionally biased region" description="Gly residues" evidence="1">
    <location>
        <begin position="692"/>
        <end position="702"/>
    </location>
</feature>
<evidence type="ECO:0000259" key="2">
    <source>
        <dbReference type="PROSITE" id="PS51391"/>
    </source>
</evidence>
<dbReference type="InterPro" id="IPR008942">
    <property type="entry name" value="ENTH_VHS"/>
</dbReference>